<comment type="caution">
    <text evidence="2">The sequence shown here is derived from an EMBL/GenBank/DDBJ whole genome shotgun (WGS) entry which is preliminary data.</text>
</comment>
<accession>A0ABR3MPU3</accession>
<keyword evidence="3" id="KW-1185">Reference proteome</keyword>
<evidence type="ECO:0000313" key="3">
    <source>
        <dbReference type="Proteomes" id="UP001558613"/>
    </source>
</evidence>
<evidence type="ECO:0000256" key="1">
    <source>
        <dbReference type="SAM" id="MobiDB-lite"/>
    </source>
</evidence>
<reference evidence="2 3" key="1">
    <citation type="submission" date="2023-09" db="EMBL/GenBank/DDBJ databases">
        <authorList>
            <person name="Wang M."/>
        </authorList>
    </citation>
    <scope>NUCLEOTIDE SEQUENCE [LARGE SCALE GENOMIC DNA]</scope>
    <source>
        <strain evidence="2">GT-2023</strain>
        <tissue evidence="2">Liver</tissue>
    </source>
</reference>
<dbReference type="Proteomes" id="UP001558613">
    <property type="component" value="Unassembled WGS sequence"/>
</dbReference>
<sequence>MEMQRGVRERWSHGNRAKCSFSTCSAARRTHRSGKKETTNSAQLFQSSRKALEIERPQLTHNITNHNEKNKLKDTCTVQDGTGLPAHNGVFMKNGTKKEWNPSPNIHSFSTSLLLSLFSSPPLLLCPGPADTFYYSLTAAMHSLTHSLSHRVNRVGSLSRLPIERVQHINTHKHALLSLRRATASEHRCHVRCIFVLMLSPVSQHTHTSVSQGPLITYCIATKTSMQASFSVFDSFFVLSITRQPCKQKGMVEYTQSLVRSSVKGGVTGYCRDPASYAHTQKHTASFLIFSSVSQKSFRLWTMKECDMLHL</sequence>
<feature type="region of interest" description="Disordered" evidence="1">
    <location>
        <begin position="25"/>
        <end position="45"/>
    </location>
</feature>
<gene>
    <name evidence="2" type="ORF">QQF64_002329</name>
</gene>
<organism evidence="2 3">
    <name type="scientific">Cirrhinus molitorella</name>
    <name type="common">mud carp</name>
    <dbReference type="NCBI Taxonomy" id="172907"/>
    <lineage>
        <taxon>Eukaryota</taxon>
        <taxon>Metazoa</taxon>
        <taxon>Chordata</taxon>
        <taxon>Craniata</taxon>
        <taxon>Vertebrata</taxon>
        <taxon>Euteleostomi</taxon>
        <taxon>Actinopterygii</taxon>
        <taxon>Neopterygii</taxon>
        <taxon>Teleostei</taxon>
        <taxon>Ostariophysi</taxon>
        <taxon>Cypriniformes</taxon>
        <taxon>Cyprinidae</taxon>
        <taxon>Labeoninae</taxon>
        <taxon>Labeonini</taxon>
        <taxon>Cirrhinus</taxon>
    </lineage>
</organism>
<dbReference type="EMBL" id="JAYMGO010000010">
    <property type="protein sequence ID" value="KAL1266654.1"/>
    <property type="molecule type" value="Genomic_DNA"/>
</dbReference>
<proteinExistence type="predicted"/>
<evidence type="ECO:0000313" key="2">
    <source>
        <dbReference type="EMBL" id="KAL1266654.1"/>
    </source>
</evidence>
<protein>
    <submittedName>
        <fullName evidence="2">Uncharacterized protein</fullName>
    </submittedName>
</protein>
<name>A0ABR3MPU3_9TELE</name>